<reference evidence="2 3" key="1">
    <citation type="submission" date="2024-09" db="EMBL/GenBank/DDBJ databases">
        <authorList>
            <person name="Sun Q."/>
            <person name="Mori K."/>
        </authorList>
    </citation>
    <scope>NUCLEOTIDE SEQUENCE [LARGE SCALE GENOMIC DNA]</scope>
    <source>
        <strain evidence="2 3">CCM 7759</strain>
    </source>
</reference>
<evidence type="ECO:0000313" key="3">
    <source>
        <dbReference type="Proteomes" id="UP001589776"/>
    </source>
</evidence>
<dbReference type="RefSeq" id="WP_377474703.1">
    <property type="nucleotide sequence ID" value="NZ_JBHLWN010000121.1"/>
</dbReference>
<feature type="domain" description="Sin" evidence="1">
    <location>
        <begin position="5"/>
        <end position="43"/>
    </location>
</feature>
<accession>A0ABV6DUZ0</accession>
<comment type="caution">
    <text evidence="2">The sequence shown here is derived from an EMBL/GenBank/DDBJ whole genome shotgun (WGS) entry which is preliminary data.</text>
</comment>
<dbReference type="InterPro" id="IPR036281">
    <property type="entry name" value="SinR/SinI_dimer_dom_sf"/>
</dbReference>
<organism evidence="2 3">
    <name type="scientific">Paenibacillus chartarius</name>
    <dbReference type="NCBI Taxonomy" id="747481"/>
    <lineage>
        <taxon>Bacteria</taxon>
        <taxon>Bacillati</taxon>
        <taxon>Bacillota</taxon>
        <taxon>Bacilli</taxon>
        <taxon>Bacillales</taxon>
        <taxon>Paenibacillaceae</taxon>
        <taxon>Paenibacillus</taxon>
    </lineage>
</organism>
<sequence>MSAMLKSNAETGVLDADWIELIREARRMGLTVSEVRAYFKATLTKVVATSENDINGHVMA</sequence>
<dbReference type="EMBL" id="JBHLWN010000121">
    <property type="protein sequence ID" value="MFC0216478.1"/>
    <property type="molecule type" value="Genomic_DNA"/>
</dbReference>
<evidence type="ECO:0000259" key="1">
    <source>
        <dbReference type="PROSITE" id="PS51500"/>
    </source>
</evidence>
<dbReference type="Pfam" id="PF08671">
    <property type="entry name" value="SinI"/>
    <property type="match status" value="1"/>
</dbReference>
<name>A0ABV6DUZ0_9BACL</name>
<evidence type="ECO:0000313" key="2">
    <source>
        <dbReference type="EMBL" id="MFC0216478.1"/>
    </source>
</evidence>
<dbReference type="Proteomes" id="UP001589776">
    <property type="component" value="Unassembled WGS sequence"/>
</dbReference>
<protein>
    <submittedName>
        <fullName evidence="2">Anti-repressor SinI family protein</fullName>
    </submittedName>
</protein>
<keyword evidence="3" id="KW-1185">Reference proteome</keyword>
<dbReference type="SUPFAM" id="SSF47406">
    <property type="entry name" value="SinR repressor dimerisation domain-like"/>
    <property type="match status" value="1"/>
</dbReference>
<dbReference type="InterPro" id="IPR010981">
    <property type="entry name" value="SinR/SinI_dimer_dom"/>
</dbReference>
<dbReference type="PROSITE" id="PS51500">
    <property type="entry name" value="SIN"/>
    <property type="match status" value="1"/>
</dbReference>
<proteinExistence type="predicted"/>
<gene>
    <name evidence="2" type="ORF">ACFFK0_29195</name>
</gene>